<comment type="caution">
    <text evidence="2">The sequence shown here is derived from an EMBL/GenBank/DDBJ whole genome shotgun (WGS) entry which is preliminary data.</text>
</comment>
<dbReference type="SUPFAM" id="SSF56112">
    <property type="entry name" value="Protein kinase-like (PK-like)"/>
    <property type="match status" value="1"/>
</dbReference>
<evidence type="ECO:0000259" key="1">
    <source>
        <dbReference type="Pfam" id="PF01636"/>
    </source>
</evidence>
<dbReference type="Gene3D" id="3.90.1200.10">
    <property type="match status" value="1"/>
</dbReference>
<proteinExistence type="predicted"/>
<dbReference type="PANTHER" id="PTHR40086:SF1">
    <property type="entry name" value="CELL CYCLE REGULATOR CCRZ"/>
    <property type="match status" value="1"/>
</dbReference>
<dbReference type="AlphaFoldDB" id="A0A841C7J2"/>
<name>A0A841C7J2_9LACT</name>
<sequence>MLPQEPSINWQMRVIDSSSGNSYMGEFGNQRVFIKLNASPLLPSLSTEGIVPKIQWIRKTDNGETLTAQSWVGGHSLSIEEMAEEQVYDILKKLHGSHTLRDSLSNFDRSVSRPSELLAHLLEKPNSVVATNTFLSKIASEMLRTVPILNNLAMVVVHGNVSPDNWLKDESTGKIYLIDWKTVSLGDAYIDNAFLLSHYIPSKDWGAWLAKSGDRLADVATLSKLIWYGKLSFLRQIDFYLEKGNTTAANAEIQGLRRFMEMFE</sequence>
<evidence type="ECO:0000313" key="2">
    <source>
        <dbReference type="EMBL" id="MBB5888314.1"/>
    </source>
</evidence>
<reference evidence="2 3" key="1">
    <citation type="submission" date="2020-08" db="EMBL/GenBank/DDBJ databases">
        <title>Genomic Encyclopedia of Type Strains, Phase IV (KMG-IV): sequencing the most valuable type-strain genomes for metagenomic binning, comparative biology and taxonomic classification.</title>
        <authorList>
            <person name="Goeker M."/>
        </authorList>
    </citation>
    <scope>NUCLEOTIDE SEQUENCE [LARGE SCALE GENOMIC DNA]</scope>
    <source>
        <strain evidence="2 3">DSM 14925</strain>
    </source>
</reference>
<dbReference type="InterPro" id="IPR011009">
    <property type="entry name" value="Kinase-like_dom_sf"/>
</dbReference>
<dbReference type="Pfam" id="PF01636">
    <property type="entry name" value="APH"/>
    <property type="match status" value="1"/>
</dbReference>
<keyword evidence="3" id="KW-1185">Reference proteome</keyword>
<gene>
    <name evidence="2" type="ORF">HNQ37_001207</name>
</gene>
<accession>A0A841C7J2</accession>
<dbReference type="InterPro" id="IPR002575">
    <property type="entry name" value="Aminoglycoside_PTrfase"/>
</dbReference>
<dbReference type="EMBL" id="JACHHV010000020">
    <property type="protein sequence ID" value="MBB5888314.1"/>
    <property type="molecule type" value="Genomic_DNA"/>
</dbReference>
<dbReference type="InterPro" id="IPR052077">
    <property type="entry name" value="CcrZ_PhaseVar_Mediator"/>
</dbReference>
<dbReference type="Proteomes" id="UP000562464">
    <property type="component" value="Unassembled WGS sequence"/>
</dbReference>
<protein>
    <submittedName>
        <fullName evidence="2">Thiamine kinase-like enzyme</fullName>
    </submittedName>
</protein>
<feature type="domain" description="Aminoglycoside phosphotransferase" evidence="1">
    <location>
        <begin position="42"/>
        <end position="215"/>
    </location>
</feature>
<keyword evidence="2" id="KW-0808">Transferase</keyword>
<keyword evidence="2" id="KW-0418">Kinase</keyword>
<dbReference type="PANTHER" id="PTHR40086">
    <property type="entry name" value="PHOSPHOTRANSFERASE YTMP-RELATED"/>
    <property type="match status" value="1"/>
</dbReference>
<organism evidence="2 3">
    <name type="scientific">Lactovum miscens</name>
    <dbReference type="NCBI Taxonomy" id="190387"/>
    <lineage>
        <taxon>Bacteria</taxon>
        <taxon>Bacillati</taxon>
        <taxon>Bacillota</taxon>
        <taxon>Bacilli</taxon>
        <taxon>Lactobacillales</taxon>
        <taxon>Streptococcaceae</taxon>
        <taxon>Lactovum</taxon>
    </lineage>
</organism>
<evidence type="ECO:0000313" key="3">
    <source>
        <dbReference type="Proteomes" id="UP000562464"/>
    </source>
</evidence>
<dbReference type="GO" id="GO:0016301">
    <property type="term" value="F:kinase activity"/>
    <property type="evidence" value="ECO:0007669"/>
    <property type="project" value="UniProtKB-KW"/>
</dbReference>
<dbReference type="RefSeq" id="WP_183540262.1">
    <property type="nucleotide sequence ID" value="NZ_DASWOY010000015.1"/>
</dbReference>